<name>A0AAF0BL64_9PROT</name>
<dbReference type="Proteomes" id="UP001217500">
    <property type="component" value="Chromosome"/>
</dbReference>
<dbReference type="InterPro" id="IPR016181">
    <property type="entry name" value="Acyl_CoA_acyltransferase"/>
</dbReference>
<dbReference type="InterPro" id="IPR053144">
    <property type="entry name" value="Acetyltransferase_Butenolide"/>
</dbReference>
<evidence type="ECO:0000313" key="2">
    <source>
        <dbReference type="EMBL" id="WCL52801.1"/>
    </source>
</evidence>
<accession>A0AAF0BL64</accession>
<dbReference type="InterPro" id="IPR000182">
    <property type="entry name" value="GNAT_dom"/>
</dbReference>
<dbReference type="GO" id="GO:0016747">
    <property type="term" value="F:acyltransferase activity, transferring groups other than amino-acyl groups"/>
    <property type="evidence" value="ECO:0007669"/>
    <property type="project" value="InterPro"/>
</dbReference>
<feature type="domain" description="N-acetyltransferase" evidence="1">
    <location>
        <begin position="69"/>
        <end position="136"/>
    </location>
</feature>
<gene>
    <name evidence="2" type="ORF">PH603_09645</name>
</gene>
<protein>
    <submittedName>
        <fullName evidence="2">GNAT family N-acetyltransferase</fullName>
    </submittedName>
</protein>
<dbReference type="PANTHER" id="PTHR43233">
    <property type="entry name" value="FAMILY N-ACETYLTRANSFERASE, PUTATIVE (AFU_ORTHOLOGUE AFUA_6G03350)-RELATED"/>
    <property type="match status" value="1"/>
</dbReference>
<sequence length="157" mass="17311">MTTPQRIDHPSLPYVLSFDAADLDFTRMHPWYAEEAYWCKGIALEKLTKAFLNSLSVGLYEKSASGLRQVGAGRAITDRATFAYLADVFLADEARGQGLGEWMVATLLAHPDLADQRRQLLATSNMHALYAKFGFTALSKPEILMEKVSAALKAALT</sequence>
<keyword evidence="3" id="KW-1185">Reference proteome</keyword>
<dbReference type="RefSeq" id="WP_289502226.1">
    <property type="nucleotide sequence ID" value="NZ_CP116805.1"/>
</dbReference>
<reference evidence="2" key="1">
    <citation type="submission" date="2023-01" db="EMBL/GenBank/DDBJ databases">
        <title>The genome sequence of Kordiimonadaceae bacterium 6D33.</title>
        <authorList>
            <person name="Liu Y."/>
        </authorList>
    </citation>
    <scope>NUCLEOTIDE SEQUENCE</scope>
    <source>
        <strain evidence="2">6D33</strain>
    </source>
</reference>
<proteinExistence type="predicted"/>
<dbReference type="EMBL" id="CP116805">
    <property type="protein sequence ID" value="WCL52801.1"/>
    <property type="molecule type" value="Genomic_DNA"/>
</dbReference>
<dbReference type="PANTHER" id="PTHR43233:SF1">
    <property type="entry name" value="FAMILY N-ACETYLTRANSFERASE, PUTATIVE (AFU_ORTHOLOGUE AFUA_6G03350)-RELATED"/>
    <property type="match status" value="1"/>
</dbReference>
<evidence type="ECO:0000259" key="1">
    <source>
        <dbReference type="Pfam" id="PF13508"/>
    </source>
</evidence>
<dbReference type="SUPFAM" id="SSF55729">
    <property type="entry name" value="Acyl-CoA N-acyltransferases (Nat)"/>
    <property type="match status" value="1"/>
</dbReference>
<dbReference type="KEGG" id="gso:PH603_09645"/>
<dbReference type="AlphaFoldDB" id="A0AAF0BL64"/>
<dbReference type="Gene3D" id="3.40.630.30">
    <property type="match status" value="1"/>
</dbReference>
<dbReference type="Pfam" id="PF13508">
    <property type="entry name" value="Acetyltransf_7"/>
    <property type="match status" value="1"/>
</dbReference>
<organism evidence="2 3">
    <name type="scientific">Gimibacter soli</name>
    <dbReference type="NCBI Taxonomy" id="3024400"/>
    <lineage>
        <taxon>Bacteria</taxon>
        <taxon>Pseudomonadati</taxon>
        <taxon>Pseudomonadota</taxon>
        <taxon>Alphaproteobacteria</taxon>
        <taxon>Kordiimonadales</taxon>
        <taxon>Temperatibacteraceae</taxon>
        <taxon>Gimibacter</taxon>
    </lineage>
</organism>
<evidence type="ECO:0000313" key="3">
    <source>
        <dbReference type="Proteomes" id="UP001217500"/>
    </source>
</evidence>